<dbReference type="CDD" id="cd07726">
    <property type="entry name" value="ST1585-like_MBL-fold"/>
    <property type="match status" value="1"/>
</dbReference>
<gene>
    <name evidence="2" type="ORF">SAMN05421823_11098</name>
</gene>
<dbReference type="AlphaFoldDB" id="A0A1G9QA29"/>
<dbReference type="RefSeq" id="WP_089686119.1">
    <property type="nucleotide sequence ID" value="NZ_FNFO01000010.1"/>
</dbReference>
<dbReference type="STRING" id="1075417.SAMN05421823_11098"/>
<evidence type="ECO:0000313" key="2">
    <source>
        <dbReference type="EMBL" id="SDM07942.1"/>
    </source>
</evidence>
<keyword evidence="3" id="KW-1185">Reference proteome</keyword>
<dbReference type="InterPro" id="IPR036866">
    <property type="entry name" value="RibonucZ/Hydroxyglut_hydro"/>
</dbReference>
<dbReference type="PANTHER" id="PTHR42951">
    <property type="entry name" value="METALLO-BETA-LACTAMASE DOMAIN-CONTAINING"/>
    <property type="match status" value="1"/>
</dbReference>
<reference evidence="2 3" key="1">
    <citation type="submission" date="2016-10" db="EMBL/GenBank/DDBJ databases">
        <authorList>
            <person name="de Groot N.N."/>
        </authorList>
    </citation>
    <scope>NUCLEOTIDE SEQUENCE [LARGE SCALE GENOMIC DNA]</scope>
    <source>
        <strain evidence="2 3">DSM 25186</strain>
    </source>
</reference>
<dbReference type="PANTHER" id="PTHR42951:SF22">
    <property type="entry name" value="METALLO BETA-LACTAMASE SUPERFAMILY LIPOPROTEIN"/>
    <property type="match status" value="1"/>
</dbReference>
<dbReference type="SUPFAM" id="SSF56281">
    <property type="entry name" value="Metallo-hydrolase/oxidoreductase"/>
    <property type="match status" value="1"/>
</dbReference>
<proteinExistence type="predicted"/>
<protein>
    <submittedName>
        <fullName evidence="2">Glyoxylase, beta-lactamase superfamily II</fullName>
    </submittedName>
</protein>
<feature type="domain" description="Metallo-beta-lactamase" evidence="1">
    <location>
        <begin position="15"/>
        <end position="209"/>
    </location>
</feature>
<evidence type="ECO:0000313" key="3">
    <source>
        <dbReference type="Proteomes" id="UP000198510"/>
    </source>
</evidence>
<sequence length="300" mass="33920">MIHPLDLRFLGHDHTIASFLISTAEGPILIESGPHSTLPALEQALAQHHVQLADIQHVLLTHIHLDHAGAAWALAQHGATVWVHPVGLPHLADPSRLMQSAQRIYGDDMDRLWGEMRAIPEAQLHAVADNALLRFGEVELRAHYTPGHASHHIAWQYDDVVLTGDVAGVRIANGPVVPPCPPPDIDIEHWRDSIRCLRELAPRQLYLTHFGRIDDPLAHLDELETRLIDWAAWMRIPWEAGRTAAEVVPEFQAYVRQQLRDQGVTDEEVLAQYEAANPSWMSVEGLFRYWRKYQPKTEVN</sequence>
<accession>A0A1G9QA29</accession>
<organism evidence="2 3">
    <name type="scientific">Catalinimonas alkaloidigena</name>
    <dbReference type="NCBI Taxonomy" id="1075417"/>
    <lineage>
        <taxon>Bacteria</taxon>
        <taxon>Pseudomonadati</taxon>
        <taxon>Bacteroidota</taxon>
        <taxon>Cytophagia</taxon>
        <taxon>Cytophagales</taxon>
        <taxon>Catalimonadaceae</taxon>
        <taxon>Catalinimonas</taxon>
    </lineage>
</organism>
<dbReference type="InterPro" id="IPR001279">
    <property type="entry name" value="Metallo-B-lactamas"/>
</dbReference>
<dbReference type="InterPro" id="IPR050855">
    <property type="entry name" value="NDM-1-like"/>
</dbReference>
<dbReference type="SMART" id="SM00849">
    <property type="entry name" value="Lactamase_B"/>
    <property type="match status" value="1"/>
</dbReference>
<name>A0A1G9QA29_9BACT</name>
<dbReference type="OrthoDB" id="9802248at2"/>
<dbReference type="InterPro" id="IPR037482">
    <property type="entry name" value="ST1585_MBL-fold"/>
</dbReference>
<dbReference type="EMBL" id="FNFO01000010">
    <property type="protein sequence ID" value="SDM07942.1"/>
    <property type="molecule type" value="Genomic_DNA"/>
</dbReference>
<dbReference type="Gene3D" id="3.60.15.10">
    <property type="entry name" value="Ribonuclease Z/Hydroxyacylglutathione hydrolase-like"/>
    <property type="match status" value="1"/>
</dbReference>
<evidence type="ECO:0000259" key="1">
    <source>
        <dbReference type="SMART" id="SM00849"/>
    </source>
</evidence>
<dbReference type="Proteomes" id="UP000198510">
    <property type="component" value="Unassembled WGS sequence"/>
</dbReference>
<dbReference type="Pfam" id="PF00753">
    <property type="entry name" value="Lactamase_B"/>
    <property type="match status" value="1"/>
</dbReference>